<evidence type="ECO:0000256" key="3">
    <source>
        <dbReference type="ARBA" id="ARBA00022692"/>
    </source>
</evidence>
<dbReference type="AlphaFoldDB" id="A0ABD2XHF6"/>
<dbReference type="EMBL" id="JBJJXI010000025">
    <property type="protein sequence ID" value="KAL3404560.1"/>
    <property type="molecule type" value="Genomic_DNA"/>
</dbReference>
<evidence type="ECO:0000313" key="11">
    <source>
        <dbReference type="Proteomes" id="UP001627154"/>
    </source>
</evidence>
<dbReference type="GO" id="GO:0007165">
    <property type="term" value="P:signal transduction"/>
    <property type="evidence" value="ECO:0007669"/>
    <property type="project" value="UniProtKB-KW"/>
</dbReference>
<evidence type="ECO:0000256" key="9">
    <source>
        <dbReference type="SAM" id="Phobius"/>
    </source>
</evidence>
<evidence type="ECO:0000256" key="6">
    <source>
        <dbReference type="ARBA" id="ARBA00023136"/>
    </source>
</evidence>
<dbReference type="Proteomes" id="UP001627154">
    <property type="component" value="Unassembled WGS sequence"/>
</dbReference>
<organism evidence="10 11">
    <name type="scientific">Trichogramma kaykai</name>
    <dbReference type="NCBI Taxonomy" id="54128"/>
    <lineage>
        <taxon>Eukaryota</taxon>
        <taxon>Metazoa</taxon>
        <taxon>Ecdysozoa</taxon>
        <taxon>Arthropoda</taxon>
        <taxon>Hexapoda</taxon>
        <taxon>Insecta</taxon>
        <taxon>Pterygota</taxon>
        <taxon>Neoptera</taxon>
        <taxon>Endopterygota</taxon>
        <taxon>Hymenoptera</taxon>
        <taxon>Apocrita</taxon>
        <taxon>Proctotrupomorpha</taxon>
        <taxon>Chalcidoidea</taxon>
        <taxon>Trichogrammatidae</taxon>
        <taxon>Trichogramma</taxon>
    </lineage>
</organism>
<evidence type="ECO:0000313" key="10">
    <source>
        <dbReference type="EMBL" id="KAL3404560.1"/>
    </source>
</evidence>
<evidence type="ECO:0000256" key="1">
    <source>
        <dbReference type="ARBA" id="ARBA00004141"/>
    </source>
</evidence>
<keyword evidence="8" id="KW-0807">Transducer</keyword>
<evidence type="ECO:0000256" key="2">
    <source>
        <dbReference type="ARBA" id="ARBA00022606"/>
    </source>
</evidence>
<protein>
    <submittedName>
        <fullName evidence="10">Uncharacterized protein</fullName>
    </submittedName>
</protein>
<sequence length="74" mass="8589">MKLQNSDLLVAVYECRWWALDRRDARSVQLIMERAQRPLQLTAGKFCVLSFRLFAIIGKTSLGYLSMLLAVKER</sequence>
<evidence type="ECO:0000256" key="7">
    <source>
        <dbReference type="ARBA" id="ARBA00023170"/>
    </source>
</evidence>
<dbReference type="Pfam" id="PF02949">
    <property type="entry name" value="7tm_6"/>
    <property type="match status" value="1"/>
</dbReference>
<keyword evidence="6 9" id="KW-0472">Membrane</keyword>
<comment type="subcellular location">
    <subcellularLocation>
        <location evidence="1">Membrane</location>
        <topology evidence="1">Multi-pass membrane protein</topology>
    </subcellularLocation>
</comment>
<keyword evidence="5 9" id="KW-1133">Transmembrane helix</keyword>
<gene>
    <name evidence="10" type="ORF">TKK_003017</name>
</gene>
<evidence type="ECO:0000256" key="8">
    <source>
        <dbReference type="ARBA" id="ARBA00023224"/>
    </source>
</evidence>
<keyword evidence="3 9" id="KW-0812">Transmembrane</keyword>
<dbReference type="GO" id="GO:0007608">
    <property type="term" value="P:sensory perception of smell"/>
    <property type="evidence" value="ECO:0007669"/>
    <property type="project" value="UniProtKB-KW"/>
</dbReference>
<dbReference type="InterPro" id="IPR004117">
    <property type="entry name" value="7tm6_olfct_rcpt"/>
</dbReference>
<keyword evidence="4" id="KW-0552">Olfaction</keyword>
<accession>A0ABD2XHF6</accession>
<feature type="transmembrane region" description="Helical" evidence="9">
    <location>
        <begin position="49"/>
        <end position="71"/>
    </location>
</feature>
<keyword evidence="11" id="KW-1185">Reference proteome</keyword>
<dbReference type="GO" id="GO:0016020">
    <property type="term" value="C:membrane"/>
    <property type="evidence" value="ECO:0007669"/>
    <property type="project" value="UniProtKB-SubCell"/>
</dbReference>
<evidence type="ECO:0000256" key="4">
    <source>
        <dbReference type="ARBA" id="ARBA00022725"/>
    </source>
</evidence>
<name>A0ABD2XHF6_9HYME</name>
<reference evidence="10 11" key="1">
    <citation type="journal article" date="2024" name="bioRxiv">
        <title>A reference genome for Trichogramma kaykai: A tiny desert-dwelling parasitoid wasp with competing sex-ratio distorters.</title>
        <authorList>
            <person name="Culotta J."/>
            <person name="Lindsey A.R."/>
        </authorList>
    </citation>
    <scope>NUCLEOTIDE SEQUENCE [LARGE SCALE GENOMIC DNA]</scope>
    <source>
        <strain evidence="10 11">KSX58</strain>
    </source>
</reference>
<keyword evidence="2" id="KW-0716">Sensory transduction</keyword>
<keyword evidence="7" id="KW-0675">Receptor</keyword>
<proteinExistence type="predicted"/>
<evidence type="ECO:0000256" key="5">
    <source>
        <dbReference type="ARBA" id="ARBA00022989"/>
    </source>
</evidence>
<comment type="caution">
    <text evidence="10">The sequence shown here is derived from an EMBL/GenBank/DDBJ whole genome shotgun (WGS) entry which is preliminary data.</text>
</comment>